<name>A0A8C4SHT3_ERPCA</name>
<reference evidence="10" key="2">
    <citation type="submission" date="2025-08" db="UniProtKB">
        <authorList>
            <consortium name="Ensembl"/>
        </authorList>
    </citation>
    <scope>IDENTIFICATION</scope>
</reference>
<dbReference type="InterPro" id="IPR001356">
    <property type="entry name" value="HD"/>
</dbReference>
<keyword evidence="11" id="KW-1185">Reference proteome</keyword>
<dbReference type="PRINTS" id="PR00024">
    <property type="entry name" value="HOMEOBOX"/>
</dbReference>
<evidence type="ECO:0000259" key="9">
    <source>
        <dbReference type="PROSITE" id="PS50071"/>
    </source>
</evidence>
<comment type="similarity">
    <text evidence="4">Belongs to the H2.0 homeobox family.</text>
</comment>
<feature type="DNA-binding region" description="Homeobox" evidence="7">
    <location>
        <begin position="159"/>
        <end position="218"/>
    </location>
</feature>
<dbReference type="PROSITE" id="PS50071">
    <property type="entry name" value="HOMEOBOX_2"/>
    <property type="match status" value="1"/>
</dbReference>
<dbReference type="GeneTree" id="ENSGT00950000183093"/>
<dbReference type="GO" id="GO:0000981">
    <property type="term" value="F:DNA-binding transcription factor activity, RNA polymerase II-specific"/>
    <property type="evidence" value="ECO:0007669"/>
    <property type="project" value="InterPro"/>
</dbReference>
<evidence type="ECO:0000256" key="3">
    <source>
        <dbReference type="ARBA" id="ARBA00023242"/>
    </source>
</evidence>
<keyword evidence="1 7" id="KW-0238">DNA-binding</keyword>
<dbReference type="PRINTS" id="PR00031">
    <property type="entry name" value="HTHREPRESSR"/>
</dbReference>
<dbReference type="PANTHER" id="PTHR24331">
    <property type="entry name" value="DBX"/>
    <property type="match status" value="1"/>
</dbReference>
<dbReference type="Gene3D" id="1.10.10.60">
    <property type="entry name" value="Homeodomain-like"/>
    <property type="match status" value="1"/>
</dbReference>
<keyword evidence="3 7" id="KW-0539">Nucleus</keyword>
<accession>A0A8C4SHT3</accession>
<proteinExistence type="inferred from homology"/>
<protein>
    <recommendedName>
        <fullName evidence="5">Homeobox protein DBX2</fullName>
    </recommendedName>
    <alternativeName>
        <fullName evidence="6">Developing brain homeobox protein 2</fullName>
    </alternativeName>
</protein>
<dbReference type="GO" id="GO:0003677">
    <property type="term" value="F:DNA binding"/>
    <property type="evidence" value="ECO:0007669"/>
    <property type="project" value="UniProtKB-UniRule"/>
</dbReference>
<evidence type="ECO:0000313" key="11">
    <source>
        <dbReference type="Proteomes" id="UP000694620"/>
    </source>
</evidence>
<evidence type="ECO:0000256" key="7">
    <source>
        <dbReference type="PROSITE-ProRule" id="PRU00108"/>
    </source>
</evidence>
<dbReference type="InterPro" id="IPR009057">
    <property type="entry name" value="Homeodomain-like_sf"/>
</dbReference>
<keyword evidence="2 7" id="KW-0371">Homeobox</keyword>
<dbReference type="InterPro" id="IPR051662">
    <property type="entry name" value="H2.0_Homeobox_NeuralPatt"/>
</dbReference>
<feature type="domain" description="Homeobox" evidence="9">
    <location>
        <begin position="157"/>
        <end position="217"/>
    </location>
</feature>
<dbReference type="PANTHER" id="PTHR24331:SF4">
    <property type="entry name" value="HOMEOBOX PROTEIN DBX2"/>
    <property type="match status" value="1"/>
</dbReference>
<evidence type="ECO:0000313" key="10">
    <source>
        <dbReference type="Ensembl" id="ENSECRP00000016669.1"/>
    </source>
</evidence>
<sequence length="307" mass="34981">MIPGIFPSQSLYWEMAGTSSYLQRPKPPGFGNSGKSFLIDNLLKNCDFQGPLSSWVPTTPLTVKMDPTAEQISPSGGPYSTRWLFQLVNPSDREVFRFCHLDTNVNLTLNSFPAGLAKHFFCKTPDFFLTCCGGSCLPPAPPAAFPSKLLYINTKSRRGILRRAVFTEDQRKQLEKTFEKQKYISKTDRNKLATHLGLKESQVKIWFQNRRMKWRNSKEKEIFGHKSCEDESLLESYIPTNGLSECTSVSDKQEERFKQTSAHNKFGDKRASEQRLHKKNPSMKLGKCDGMVFNSLIQHQSIPNEII</sequence>
<evidence type="ECO:0000256" key="6">
    <source>
        <dbReference type="ARBA" id="ARBA00082385"/>
    </source>
</evidence>
<comment type="subcellular location">
    <subcellularLocation>
        <location evidence="7 8">Nucleus</location>
    </subcellularLocation>
</comment>
<reference evidence="10" key="3">
    <citation type="submission" date="2025-09" db="UniProtKB">
        <authorList>
            <consortium name="Ensembl"/>
        </authorList>
    </citation>
    <scope>IDENTIFICATION</scope>
</reference>
<dbReference type="AlphaFoldDB" id="A0A8C4SHT3"/>
<evidence type="ECO:0000256" key="2">
    <source>
        <dbReference type="ARBA" id="ARBA00023155"/>
    </source>
</evidence>
<dbReference type="Ensembl" id="ENSECRT00000016964.1">
    <property type="protein sequence ID" value="ENSECRP00000016669.1"/>
    <property type="gene ID" value="ENSECRG00000011087.1"/>
</dbReference>
<dbReference type="Pfam" id="PF00046">
    <property type="entry name" value="Homeodomain"/>
    <property type="match status" value="1"/>
</dbReference>
<dbReference type="PROSITE" id="PS00027">
    <property type="entry name" value="HOMEOBOX_1"/>
    <property type="match status" value="1"/>
</dbReference>
<dbReference type="FunFam" id="1.10.10.60:FF:000187">
    <property type="entry name" value="homeobox protein DBX2"/>
    <property type="match status" value="1"/>
</dbReference>
<dbReference type="CDD" id="cd00086">
    <property type="entry name" value="homeodomain"/>
    <property type="match status" value="1"/>
</dbReference>
<dbReference type="Proteomes" id="UP000694620">
    <property type="component" value="Chromosome 1"/>
</dbReference>
<dbReference type="SUPFAM" id="SSF46689">
    <property type="entry name" value="Homeodomain-like"/>
    <property type="match status" value="1"/>
</dbReference>
<reference evidence="10" key="1">
    <citation type="submission" date="2021-06" db="EMBL/GenBank/DDBJ databases">
        <authorList>
            <consortium name="Wellcome Sanger Institute Data Sharing"/>
        </authorList>
    </citation>
    <scope>NUCLEOTIDE SEQUENCE [LARGE SCALE GENOMIC DNA]</scope>
</reference>
<evidence type="ECO:0000256" key="1">
    <source>
        <dbReference type="ARBA" id="ARBA00023125"/>
    </source>
</evidence>
<evidence type="ECO:0000256" key="4">
    <source>
        <dbReference type="ARBA" id="ARBA00038504"/>
    </source>
</evidence>
<dbReference type="InterPro" id="IPR017970">
    <property type="entry name" value="Homeobox_CS"/>
</dbReference>
<dbReference type="InterPro" id="IPR000047">
    <property type="entry name" value="HTH_motif"/>
</dbReference>
<evidence type="ECO:0000256" key="8">
    <source>
        <dbReference type="RuleBase" id="RU000682"/>
    </source>
</evidence>
<dbReference type="InterPro" id="IPR020479">
    <property type="entry name" value="HD_metazoa"/>
</dbReference>
<gene>
    <name evidence="10" type="primary">DBX2</name>
</gene>
<organism evidence="10 11">
    <name type="scientific">Erpetoichthys calabaricus</name>
    <name type="common">Rope fish</name>
    <name type="synonym">Calamoichthys calabaricus</name>
    <dbReference type="NCBI Taxonomy" id="27687"/>
    <lineage>
        <taxon>Eukaryota</taxon>
        <taxon>Metazoa</taxon>
        <taxon>Chordata</taxon>
        <taxon>Craniata</taxon>
        <taxon>Vertebrata</taxon>
        <taxon>Euteleostomi</taxon>
        <taxon>Actinopterygii</taxon>
        <taxon>Polypteriformes</taxon>
        <taxon>Polypteridae</taxon>
        <taxon>Erpetoichthys</taxon>
    </lineage>
</organism>
<dbReference type="SMART" id="SM00389">
    <property type="entry name" value="HOX"/>
    <property type="match status" value="1"/>
</dbReference>
<evidence type="ECO:0000256" key="5">
    <source>
        <dbReference type="ARBA" id="ARBA00072002"/>
    </source>
</evidence>
<dbReference type="GO" id="GO:0005634">
    <property type="term" value="C:nucleus"/>
    <property type="evidence" value="ECO:0007669"/>
    <property type="project" value="UniProtKB-SubCell"/>
</dbReference>